<reference evidence="3" key="1">
    <citation type="journal article" date="2016" name="Nat. Commun.">
        <title>The Gonium pectorale genome demonstrates co-option of cell cycle regulation during the evolution of multicellularity.</title>
        <authorList>
            <person name="Hanschen E.R."/>
            <person name="Marriage T.N."/>
            <person name="Ferris P.J."/>
            <person name="Hamaji T."/>
            <person name="Toyoda A."/>
            <person name="Fujiyama A."/>
            <person name="Neme R."/>
            <person name="Noguchi H."/>
            <person name="Minakuchi Y."/>
            <person name="Suzuki M."/>
            <person name="Kawai-Toyooka H."/>
            <person name="Smith D.R."/>
            <person name="Sparks H."/>
            <person name="Anderson J."/>
            <person name="Bakaric R."/>
            <person name="Luria V."/>
            <person name="Karger A."/>
            <person name="Kirschner M.W."/>
            <person name="Durand P.M."/>
            <person name="Michod R.E."/>
            <person name="Nozaki H."/>
            <person name="Olson B.J."/>
        </authorList>
    </citation>
    <scope>NUCLEOTIDE SEQUENCE [LARGE SCALE GENOMIC DNA]</scope>
    <source>
        <strain evidence="3">NIES-2863</strain>
    </source>
</reference>
<evidence type="ECO:0000256" key="1">
    <source>
        <dbReference type="SAM" id="Phobius"/>
    </source>
</evidence>
<dbReference type="EMBL" id="LSYV01000013">
    <property type="protein sequence ID" value="KXZ51482.1"/>
    <property type="molecule type" value="Genomic_DNA"/>
</dbReference>
<dbReference type="GO" id="GO:0008641">
    <property type="term" value="F:ubiquitin-like modifier activating enzyme activity"/>
    <property type="evidence" value="ECO:0007669"/>
    <property type="project" value="InterPro"/>
</dbReference>
<dbReference type="PANTHER" id="PTHR43267:SF2">
    <property type="entry name" value="TRNA THREONYLCARBAMOYLADENOSINE DEHYDRATASE 1-RELATED"/>
    <property type="match status" value="1"/>
</dbReference>
<dbReference type="GO" id="GO:0009536">
    <property type="term" value="C:plastid"/>
    <property type="evidence" value="ECO:0007669"/>
    <property type="project" value="TreeGrafter"/>
</dbReference>
<feature type="transmembrane region" description="Helical" evidence="1">
    <location>
        <begin position="20"/>
        <end position="43"/>
    </location>
</feature>
<dbReference type="InterPro" id="IPR035985">
    <property type="entry name" value="Ubiquitin-activating_enz"/>
</dbReference>
<keyword evidence="3" id="KW-1185">Reference proteome</keyword>
<dbReference type="Proteomes" id="UP000075714">
    <property type="component" value="Unassembled WGS sequence"/>
</dbReference>
<accession>A0A150GP14</accession>
<keyword evidence="1" id="KW-0472">Membrane</keyword>
<dbReference type="InterPro" id="IPR045886">
    <property type="entry name" value="ThiF/MoeB/HesA"/>
</dbReference>
<organism evidence="2 3">
    <name type="scientific">Gonium pectorale</name>
    <name type="common">Green alga</name>
    <dbReference type="NCBI Taxonomy" id="33097"/>
    <lineage>
        <taxon>Eukaryota</taxon>
        <taxon>Viridiplantae</taxon>
        <taxon>Chlorophyta</taxon>
        <taxon>core chlorophytes</taxon>
        <taxon>Chlorophyceae</taxon>
        <taxon>CS clade</taxon>
        <taxon>Chlamydomonadales</taxon>
        <taxon>Volvocaceae</taxon>
        <taxon>Gonium</taxon>
    </lineage>
</organism>
<dbReference type="PANTHER" id="PTHR43267">
    <property type="entry name" value="TRNA THREONYLCARBAMOYLADENOSINE DEHYDRATASE"/>
    <property type="match status" value="1"/>
</dbReference>
<evidence type="ECO:0000313" key="2">
    <source>
        <dbReference type="EMBL" id="KXZ51482.1"/>
    </source>
</evidence>
<gene>
    <name evidence="2" type="ORF">GPECTOR_12g445</name>
</gene>
<dbReference type="STRING" id="33097.A0A150GP14"/>
<dbReference type="GO" id="GO:0061503">
    <property type="term" value="F:tRNA threonylcarbamoyladenosine dehydratase"/>
    <property type="evidence" value="ECO:0007669"/>
    <property type="project" value="TreeGrafter"/>
</dbReference>
<keyword evidence="1" id="KW-1133">Transmembrane helix</keyword>
<evidence type="ECO:0000313" key="3">
    <source>
        <dbReference type="Proteomes" id="UP000075714"/>
    </source>
</evidence>
<dbReference type="AlphaFoldDB" id="A0A150GP14"/>
<protein>
    <submittedName>
        <fullName evidence="2">Uncharacterized protein</fullName>
    </submittedName>
</protein>
<dbReference type="SUPFAM" id="SSF69572">
    <property type="entry name" value="Activating enzymes of the ubiquitin-like proteins"/>
    <property type="match status" value="1"/>
</dbReference>
<dbReference type="OrthoDB" id="10265862at2759"/>
<dbReference type="GO" id="GO:0061504">
    <property type="term" value="P:cyclic threonylcarbamoyladenosine biosynthetic process"/>
    <property type="evidence" value="ECO:0007669"/>
    <property type="project" value="TreeGrafter"/>
</dbReference>
<keyword evidence="1" id="KW-0812">Transmembrane</keyword>
<proteinExistence type="predicted"/>
<sequence>MESGNPLDYQIVPNFRVRTIPVLGTTPALFGMAAAGFVLCALAGPEHEVHGEPIIRLTALQYERALQRLQERERARFGTDEGVGVDLDEVAYLLREVWRGFSATDPHRVVPPGGDKGLMRATAHLTFTRWDPSKPATADNLVLLSTSEADEHEQLASLEPLRRERPELVARVEAVLDRVRRELYY</sequence>
<name>A0A150GP14_GONPE</name>
<comment type="caution">
    <text evidence="2">The sequence shown here is derived from an EMBL/GenBank/DDBJ whole genome shotgun (WGS) entry which is preliminary data.</text>
</comment>